<dbReference type="Proteomes" id="UP000831390">
    <property type="component" value="Chromosome"/>
</dbReference>
<keyword evidence="1" id="KW-0732">Signal</keyword>
<evidence type="ECO:0000313" key="2">
    <source>
        <dbReference type="EMBL" id="UOE33050.1"/>
    </source>
</evidence>
<sequence>MKRKSNRPATWLLGCLSALAATGCICGPDNDNLPEPTQPQQEQVAVRYAQTQCADRWGQAQGPQQLVVVAGAYFAQRGLTLNQPQASATGQASVCNACNCPTGLVLEATVSPADLAAVLALGFTKK</sequence>
<proteinExistence type="predicted"/>
<dbReference type="RefSeq" id="WP_243512633.1">
    <property type="nucleotide sequence ID" value="NZ_CP094534.1"/>
</dbReference>
<feature type="chain" id="PRO_5046879297" description="Lipoprotein" evidence="1">
    <location>
        <begin position="21"/>
        <end position="126"/>
    </location>
</feature>
<evidence type="ECO:0008006" key="4">
    <source>
        <dbReference type="Google" id="ProtNLM"/>
    </source>
</evidence>
<protein>
    <recommendedName>
        <fullName evidence="4">Lipoprotein</fullName>
    </recommendedName>
</protein>
<name>A0ABY4B1M0_9BACT</name>
<dbReference type="PROSITE" id="PS51257">
    <property type="entry name" value="PROKAR_LIPOPROTEIN"/>
    <property type="match status" value="1"/>
</dbReference>
<organism evidence="2 3">
    <name type="scientific">Hymenobacter monticola</name>
    <dbReference type="NCBI Taxonomy" id="1705399"/>
    <lineage>
        <taxon>Bacteria</taxon>
        <taxon>Pseudomonadati</taxon>
        <taxon>Bacteroidota</taxon>
        <taxon>Cytophagia</taxon>
        <taxon>Cytophagales</taxon>
        <taxon>Hymenobacteraceae</taxon>
        <taxon>Hymenobacter</taxon>
    </lineage>
</organism>
<accession>A0ABY4B1M0</accession>
<feature type="signal peptide" evidence="1">
    <location>
        <begin position="1"/>
        <end position="20"/>
    </location>
</feature>
<dbReference type="EMBL" id="CP094534">
    <property type="protein sequence ID" value="UOE33050.1"/>
    <property type="molecule type" value="Genomic_DNA"/>
</dbReference>
<evidence type="ECO:0000256" key="1">
    <source>
        <dbReference type="SAM" id="SignalP"/>
    </source>
</evidence>
<keyword evidence="3" id="KW-1185">Reference proteome</keyword>
<reference evidence="2 3" key="1">
    <citation type="submission" date="2022-03" db="EMBL/GenBank/DDBJ databases">
        <title>Hymenobactersp. isolated from the air.</title>
        <authorList>
            <person name="Won M."/>
            <person name="Kwon S.-W."/>
        </authorList>
    </citation>
    <scope>NUCLEOTIDE SEQUENCE [LARGE SCALE GENOMIC DNA]</scope>
    <source>
        <strain evidence="2 3">KACC 22596</strain>
    </source>
</reference>
<evidence type="ECO:0000313" key="3">
    <source>
        <dbReference type="Proteomes" id="UP000831390"/>
    </source>
</evidence>
<gene>
    <name evidence="2" type="ORF">MTP16_18215</name>
</gene>